<keyword evidence="5 6" id="KW-0472">Membrane</keyword>
<dbReference type="AlphaFoldDB" id="A0AAD6TYS5"/>
<evidence type="ECO:0000256" key="8">
    <source>
        <dbReference type="SAM" id="Phobius"/>
    </source>
</evidence>
<dbReference type="EMBL" id="JARJCN010000038">
    <property type="protein sequence ID" value="KAJ7084405.1"/>
    <property type="molecule type" value="Genomic_DNA"/>
</dbReference>
<evidence type="ECO:0000256" key="3">
    <source>
        <dbReference type="ARBA" id="ARBA00022692"/>
    </source>
</evidence>
<dbReference type="Gene3D" id="2.30.30.60">
    <property type="match status" value="1"/>
</dbReference>
<feature type="transmembrane region" description="Helical" evidence="8">
    <location>
        <begin position="460"/>
        <end position="481"/>
    </location>
</feature>
<dbReference type="InterPro" id="IPR002048">
    <property type="entry name" value="EF_hand_dom"/>
</dbReference>
<evidence type="ECO:0000256" key="7">
    <source>
        <dbReference type="SAM" id="MobiDB-lite"/>
    </source>
</evidence>
<dbReference type="Proteomes" id="UP001222325">
    <property type="component" value="Unassembled WGS sequence"/>
</dbReference>
<comment type="similarity">
    <text evidence="2 6">Belongs to the MscS (TC 1.A.23) family.</text>
</comment>
<dbReference type="PROSITE" id="PS50222">
    <property type="entry name" value="EF_HAND_2"/>
    <property type="match status" value="1"/>
</dbReference>
<feature type="transmembrane region" description="Helical" evidence="8">
    <location>
        <begin position="203"/>
        <end position="222"/>
    </location>
</feature>
<keyword evidence="6" id="KW-0256">Endoplasmic reticulum</keyword>
<feature type="compositionally biased region" description="Basic and acidic residues" evidence="7">
    <location>
        <begin position="685"/>
        <end position="696"/>
    </location>
</feature>
<proteinExistence type="inferred from homology"/>
<organism evidence="10 11">
    <name type="scientific">Mycena belliarum</name>
    <dbReference type="NCBI Taxonomy" id="1033014"/>
    <lineage>
        <taxon>Eukaryota</taxon>
        <taxon>Fungi</taxon>
        <taxon>Dikarya</taxon>
        <taxon>Basidiomycota</taxon>
        <taxon>Agaricomycotina</taxon>
        <taxon>Agaricomycetes</taxon>
        <taxon>Agaricomycetidae</taxon>
        <taxon>Agaricales</taxon>
        <taxon>Marasmiineae</taxon>
        <taxon>Mycenaceae</taxon>
        <taxon>Mycena</taxon>
    </lineage>
</organism>
<reference evidence="10" key="1">
    <citation type="submission" date="2023-03" db="EMBL/GenBank/DDBJ databases">
        <title>Massive genome expansion in bonnet fungi (Mycena s.s.) driven by repeated elements and novel gene families across ecological guilds.</title>
        <authorList>
            <consortium name="Lawrence Berkeley National Laboratory"/>
            <person name="Harder C.B."/>
            <person name="Miyauchi S."/>
            <person name="Viragh M."/>
            <person name="Kuo A."/>
            <person name="Thoen E."/>
            <person name="Andreopoulos B."/>
            <person name="Lu D."/>
            <person name="Skrede I."/>
            <person name="Drula E."/>
            <person name="Henrissat B."/>
            <person name="Morin E."/>
            <person name="Kohler A."/>
            <person name="Barry K."/>
            <person name="LaButti K."/>
            <person name="Morin E."/>
            <person name="Salamov A."/>
            <person name="Lipzen A."/>
            <person name="Mereny Z."/>
            <person name="Hegedus B."/>
            <person name="Baldrian P."/>
            <person name="Stursova M."/>
            <person name="Weitz H."/>
            <person name="Taylor A."/>
            <person name="Grigoriev I.V."/>
            <person name="Nagy L.G."/>
            <person name="Martin F."/>
            <person name="Kauserud H."/>
        </authorList>
    </citation>
    <scope>NUCLEOTIDE SEQUENCE</scope>
    <source>
        <strain evidence="10">CBHHK173m</strain>
    </source>
</reference>
<keyword evidence="11" id="KW-1185">Reference proteome</keyword>
<protein>
    <recommendedName>
        <fullName evidence="6">Mechanosensitive ion channel protein</fullName>
    </recommendedName>
</protein>
<feature type="transmembrane region" description="Helical" evidence="8">
    <location>
        <begin position="242"/>
        <end position="259"/>
    </location>
</feature>
<dbReference type="Gene3D" id="1.10.238.10">
    <property type="entry name" value="EF-hand"/>
    <property type="match status" value="1"/>
</dbReference>
<feature type="transmembrane region" description="Helical" evidence="8">
    <location>
        <begin position="154"/>
        <end position="182"/>
    </location>
</feature>
<keyword evidence="4 8" id="KW-1133">Transmembrane helix</keyword>
<dbReference type="PIRSF" id="PIRSF017209">
    <property type="entry name" value="Memb_At2g17000_prd"/>
    <property type="match status" value="1"/>
</dbReference>
<comment type="subcellular location">
    <subcellularLocation>
        <location evidence="1">Endomembrane system</location>
        <topology evidence="1">Multi-pass membrane protein</topology>
    </subcellularLocation>
    <subcellularLocation>
        <location evidence="6">Endoplasmic reticulum membrane</location>
    </subcellularLocation>
</comment>
<evidence type="ECO:0000259" key="9">
    <source>
        <dbReference type="PROSITE" id="PS50222"/>
    </source>
</evidence>
<dbReference type="SUPFAM" id="SSF50182">
    <property type="entry name" value="Sm-like ribonucleoproteins"/>
    <property type="match status" value="1"/>
</dbReference>
<dbReference type="PANTHER" id="PTHR31323:SF15">
    <property type="entry name" value="MECHANOSENSITIVE ION CHANNEL PROTEIN MSY1"/>
    <property type="match status" value="1"/>
</dbReference>
<dbReference type="GO" id="GO:0005789">
    <property type="term" value="C:endoplasmic reticulum membrane"/>
    <property type="evidence" value="ECO:0007669"/>
    <property type="project" value="UniProtKB-SubCell"/>
</dbReference>
<dbReference type="InterPro" id="IPR006685">
    <property type="entry name" value="MscS_channel_2nd"/>
</dbReference>
<dbReference type="InterPro" id="IPR023408">
    <property type="entry name" value="MscS_beta-dom_sf"/>
</dbReference>
<feature type="transmembrane region" description="Helical" evidence="8">
    <location>
        <begin position="122"/>
        <end position="142"/>
    </location>
</feature>
<sequence>MPHGYAAVDLEGPHYYRPNQHPAADSMSDIPLTNLHSGSDIRPNTRPLQTPERYDPERAGGLHTPKAGSWDLLSGKRTEHSYQEFDSPRNATESHLTLDDGDKNQVSKFYNYMLNVSIISRWILFIVPVLALIWIPGILALTKTTTAEVWGVGLLYWSIWLSVCWGGWWGALAVSMILPRVIRRTVGLIAVGTRRYLDWLQALHRYLALFFWTLAVFISYHPLINARQSSTASATSVKIINLGQKLFFAFMLCAAILLFEKFSIQWIAGKFHERSYSERIADQKFAIHSLAALYRHSKNVARPDALHTNSAKDLLNPKLFLKKALKGVRTAAKTTTTAFGNVASEITGSSVLQPNSPQSIVQTALESANRSRLLARRLFYSFVKPGAEYLLVEDIARFFSTAEEADSVFALFDQDSNGDASRDEVEMALMEFHREQLSIEHSMQDLDSAVGRLDNIFMSLYIVIVILIIAVALEAQVATLVTSAGTLVLGLSWLIGGTLSEVLTSIIFLFIKHPFDVGDRVSIDEINYTVKEIRLLSTIFIDSQGVYVQAPNTVLNSKLIHNIRRSPQMSESFTFDVHYLTSFEDVERLRQRMLTFITTERRDYQPAFDVVVLDFPDQAKMTLQTDIKYKSNGQQGALKAKRRNKWLCALKAALADLKIYGPSGNPNAEPGTKRYTEVPWHEVQAEAHKSKNEGKSPDTAAPVGGWQLSGQNAVLPIPMSST</sequence>
<dbReference type="Pfam" id="PF00924">
    <property type="entry name" value="MS_channel_2nd"/>
    <property type="match status" value="1"/>
</dbReference>
<feature type="domain" description="EF-hand" evidence="9">
    <location>
        <begin position="400"/>
        <end position="435"/>
    </location>
</feature>
<feature type="region of interest" description="Disordered" evidence="7">
    <location>
        <begin position="685"/>
        <end position="722"/>
    </location>
</feature>
<dbReference type="InterPro" id="IPR058650">
    <property type="entry name" value="Msy1/2-like"/>
</dbReference>
<evidence type="ECO:0000256" key="5">
    <source>
        <dbReference type="ARBA" id="ARBA00023136"/>
    </source>
</evidence>
<dbReference type="InterPro" id="IPR016688">
    <property type="entry name" value="MscS-like_plants/fungi"/>
</dbReference>
<gene>
    <name evidence="10" type="ORF">B0H15DRAFT_394925</name>
</gene>
<evidence type="ECO:0000313" key="11">
    <source>
        <dbReference type="Proteomes" id="UP001222325"/>
    </source>
</evidence>
<dbReference type="GO" id="GO:0005262">
    <property type="term" value="F:calcium channel activity"/>
    <property type="evidence" value="ECO:0007669"/>
    <property type="project" value="TreeGrafter"/>
</dbReference>
<evidence type="ECO:0000313" key="10">
    <source>
        <dbReference type="EMBL" id="KAJ7084405.1"/>
    </source>
</evidence>
<accession>A0AAD6TYS5</accession>
<comment type="caution">
    <text evidence="10">The sequence shown here is derived from an EMBL/GenBank/DDBJ whole genome shotgun (WGS) entry which is preliminary data.</text>
</comment>
<evidence type="ECO:0000256" key="1">
    <source>
        <dbReference type="ARBA" id="ARBA00004127"/>
    </source>
</evidence>
<dbReference type="Pfam" id="PF25886">
    <property type="entry name" value="Msy1"/>
    <property type="match status" value="1"/>
</dbReference>
<keyword evidence="3 8" id="KW-0812">Transmembrane</keyword>
<dbReference type="GO" id="GO:0006874">
    <property type="term" value="P:intracellular calcium ion homeostasis"/>
    <property type="evidence" value="ECO:0007669"/>
    <property type="project" value="TreeGrafter"/>
</dbReference>
<evidence type="ECO:0000256" key="4">
    <source>
        <dbReference type="ARBA" id="ARBA00022989"/>
    </source>
</evidence>
<dbReference type="InterPro" id="IPR010920">
    <property type="entry name" value="LSM_dom_sf"/>
</dbReference>
<evidence type="ECO:0000256" key="6">
    <source>
        <dbReference type="PIRNR" id="PIRNR017209"/>
    </source>
</evidence>
<evidence type="ECO:0000256" key="2">
    <source>
        <dbReference type="ARBA" id="ARBA00008017"/>
    </source>
</evidence>
<name>A0AAD6TYS5_9AGAR</name>
<dbReference type="GO" id="GO:0005509">
    <property type="term" value="F:calcium ion binding"/>
    <property type="evidence" value="ECO:0007669"/>
    <property type="project" value="InterPro"/>
</dbReference>
<feature type="region of interest" description="Disordered" evidence="7">
    <location>
        <begin position="12"/>
        <end position="66"/>
    </location>
</feature>
<feature type="transmembrane region" description="Helical" evidence="8">
    <location>
        <begin position="487"/>
        <end position="511"/>
    </location>
</feature>
<dbReference type="PANTHER" id="PTHR31323">
    <property type="entry name" value="MECHANOSENSITIVE ION CHANNEL PROTEIN MSY2"/>
    <property type="match status" value="1"/>
</dbReference>